<dbReference type="InterPro" id="IPR011707">
    <property type="entry name" value="Cu-oxidase-like_N"/>
</dbReference>
<name>A0A819J987_9BILA</name>
<protein>
    <recommendedName>
        <fullName evidence="6">Multicopper oxidase</fullName>
    </recommendedName>
</protein>
<dbReference type="Pfam" id="PF00394">
    <property type="entry name" value="Cu-oxidase"/>
    <property type="match status" value="1"/>
</dbReference>
<dbReference type="GO" id="GO:0005507">
    <property type="term" value="F:copper ion binding"/>
    <property type="evidence" value="ECO:0007669"/>
    <property type="project" value="InterPro"/>
</dbReference>
<dbReference type="InterPro" id="IPR045087">
    <property type="entry name" value="Cu-oxidase_fam"/>
</dbReference>
<feature type="domain" description="Plastocyanin-like" evidence="2">
    <location>
        <begin position="65"/>
        <end position="177"/>
    </location>
</feature>
<gene>
    <name evidence="4" type="ORF">JBS370_LOCUS22238</name>
</gene>
<evidence type="ECO:0008006" key="6">
    <source>
        <dbReference type="Google" id="ProtNLM"/>
    </source>
</evidence>
<evidence type="ECO:0000259" key="3">
    <source>
        <dbReference type="Pfam" id="PF07732"/>
    </source>
</evidence>
<dbReference type="Proteomes" id="UP000663836">
    <property type="component" value="Unassembled WGS sequence"/>
</dbReference>
<dbReference type="AlphaFoldDB" id="A0A819J987"/>
<evidence type="ECO:0000256" key="1">
    <source>
        <dbReference type="ARBA" id="ARBA00010609"/>
    </source>
</evidence>
<comment type="caution">
    <text evidence="4">The sequence shown here is derived from an EMBL/GenBank/DDBJ whole genome shotgun (WGS) entry which is preliminary data.</text>
</comment>
<dbReference type="PANTHER" id="PTHR11709:SF511">
    <property type="entry name" value="LACCASE"/>
    <property type="match status" value="1"/>
</dbReference>
<dbReference type="SUPFAM" id="SSF49503">
    <property type="entry name" value="Cupredoxins"/>
    <property type="match status" value="2"/>
</dbReference>
<evidence type="ECO:0000313" key="4">
    <source>
        <dbReference type="EMBL" id="CAF3926928.1"/>
    </source>
</evidence>
<reference evidence="4" key="1">
    <citation type="submission" date="2021-02" db="EMBL/GenBank/DDBJ databases">
        <authorList>
            <person name="Nowell W R."/>
        </authorList>
    </citation>
    <scope>NUCLEOTIDE SEQUENCE</scope>
</reference>
<organism evidence="4 5">
    <name type="scientific">Rotaria sordida</name>
    <dbReference type="NCBI Taxonomy" id="392033"/>
    <lineage>
        <taxon>Eukaryota</taxon>
        <taxon>Metazoa</taxon>
        <taxon>Spiralia</taxon>
        <taxon>Gnathifera</taxon>
        <taxon>Rotifera</taxon>
        <taxon>Eurotatoria</taxon>
        <taxon>Bdelloidea</taxon>
        <taxon>Philodinida</taxon>
        <taxon>Philodinidae</taxon>
        <taxon>Rotaria</taxon>
    </lineage>
</organism>
<dbReference type="GO" id="GO:0016491">
    <property type="term" value="F:oxidoreductase activity"/>
    <property type="evidence" value="ECO:0007669"/>
    <property type="project" value="TreeGrafter"/>
</dbReference>
<dbReference type="EMBL" id="CAJOBD010003075">
    <property type="protein sequence ID" value="CAF3926928.1"/>
    <property type="molecule type" value="Genomic_DNA"/>
</dbReference>
<proteinExistence type="inferred from homology"/>
<feature type="domain" description="Plastocyanin-like" evidence="3">
    <location>
        <begin position="1"/>
        <end position="53"/>
    </location>
</feature>
<dbReference type="InterPro" id="IPR008972">
    <property type="entry name" value="Cupredoxin"/>
</dbReference>
<dbReference type="Gene3D" id="2.60.40.420">
    <property type="entry name" value="Cupredoxins - blue copper proteins"/>
    <property type="match status" value="2"/>
</dbReference>
<dbReference type="PANTHER" id="PTHR11709">
    <property type="entry name" value="MULTI-COPPER OXIDASE"/>
    <property type="match status" value="1"/>
</dbReference>
<sequence>MDGAVGATQCPIPSSGEMTYKFRAQPAGTAWYHGHYLDQYTDGLIGPLVIRRQVEPNQEQYDTERILMVSDWYNDVARTKLLSWFLSAKNTEGIEPIPDAIIVNGKFSQSLFVQTFGATRIRFRIINAAAFSMYTVSIDGLPLHIIELDQTPLVPYTVFSFSINVAQRVSFYVNLKEFDQTHVPSDVSSTKSIYIRFKANSEMYPVDIDSYIAPYTTPCLPYPIFFNSLYLAILSLDSSNSMPTYPVNQVTTGSSNLGSEDSEDVNILRARPFYQANNKVPDATHYLKLVITFHQDSLNITRGYINNVTYGAAANNPSHKPDHIQMHWGIIISIFISIPNISAYVAIGANLDGLRDWSRSLPYVNLVRQSRVWGSPSRPWDANATFDPITGWPTSDFGMVLSTNAVDMSGTYLLNAQGNAQVTVAGGSSAGRIANKIYDSSTNTLSALVIIPQGASQIMLSFTNTSGPGLQNISVLQPGYDLASKSNITNLMLAHLSRFSIIRFMDWTSTNNNPDVNWVDTTPVYWPQYTTPKHNPWETIPLIVNQLNSNVDIWINIPFGATDDYVLNVAQLMLSQLNPTINIYVEYSNEVWNYIFTQAKANLQAANDSVLNRGDPLQLAYDNNTNSGYWAFRRTASQIKRISDLFKTVFGQQNVGPWKRIRPILAGQSVNPIVITQGLDYLNKVYGAPSTFLHGIAIAPYFDLSQYKTWSNLTTDQVIDGLNSSIQTYLPEQGWSQLAPIGVHAVYAAWYGLAVHGYEGGPDTAAGCGSCSLQAKINATRDNRMTDLCVSFLNGWYRYGFQPLNWFGAGAIQVTSTGSWGLLEDMRQEILMDTTTMFNSSSPVTQLPRPSPKLQAIDQIRQSSIPLTFGIPIPSYDVNATNFMNRKVPYADPYLRNLGPNSTFYYPLQILQSSMQINITVYVAGNSGILEASINNANFIQVQTPSTGNMTLFRPVPSFQFNINPTIIPSIVTLRLRNIRNGYSIRSFDVVSTTNSI</sequence>
<accession>A0A819J987</accession>
<dbReference type="InterPro" id="IPR001117">
    <property type="entry name" value="Cu-oxidase_2nd"/>
</dbReference>
<dbReference type="Pfam" id="PF07732">
    <property type="entry name" value="Cu-oxidase_3"/>
    <property type="match status" value="1"/>
</dbReference>
<evidence type="ECO:0000259" key="2">
    <source>
        <dbReference type="Pfam" id="PF00394"/>
    </source>
</evidence>
<comment type="similarity">
    <text evidence="1">Belongs to the multicopper oxidase family.</text>
</comment>
<evidence type="ECO:0000313" key="5">
    <source>
        <dbReference type="Proteomes" id="UP000663836"/>
    </source>
</evidence>